<accession>A0A3N2BF91</accession>
<organism evidence="16 17">
    <name type="scientific">Bogoriella caseilytica</name>
    <dbReference type="NCBI Taxonomy" id="56055"/>
    <lineage>
        <taxon>Bacteria</taxon>
        <taxon>Bacillati</taxon>
        <taxon>Actinomycetota</taxon>
        <taxon>Actinomycetes</taxon>
        <taxon>Micrococcales</taxon>
        <taxon>Bogoriellaceae</taxon>
        <taxon>Bogoriella</taxon>
    </lineage>
</organism>
<feature type="domain" description="Trigger factor ribosome-binding bacterial" evidence="14">
    <location>
        <begin position="7"/>
        <end position="156"/>
    </location>
</feature>
<evidence type="ECO:0000259" key="15">
    <source>
        <dbReference type="Pfam" id="PF05698"/>
    </source>
</evidence>
<dbReference type="InterPro" id="IPR037041">
    <property type="entry name" value="Trigger_fac_C_sf"/>
</dbReference>
<dbReference type="Proteomes" id="UP000280668">
    <property type="component" value="Unassembled WGS sequence"/>
</dbReference>
<keyword evidence="17" id="KW-1185">Reference proteome</keyword>
<sequence>MEYTIVKSAVENLEPTRVKLTVEVGYDELKPSLDHAYKHIGEQVNVPGFRKGKVPPPILEQRVGRGAIIEHAVNDAVPGLYNSAVAEAGIRPMSQPKIEVTQLPNLTGKAGGELIFDAEVDVRPEVNLPEFSALELTVPGGKEVSEEDVDAKLDELRAGFGTLVGVDRAAQQGDFVTLDLKATIGEEEIDSASGISYEIGAGNMLDGLDEALTGLSAGETTTFTTTLAGGEHAGEEAEVEVSPTAVKERELPEADDDFAQMASEFDTIAELRDDLRAQVAKDAVSEQAVAARDALLEKLREDLDVPVPAGPVEEEINKHLQAEGKEPGDAHGEDVREEITGLVRDQIILDAIAEKYEVQATQNELLEYLVQAAKQYGMDPNQFIQAASQAGQIQAFMGEIVRNKSLAVALREVTVKDEAGNEVDLTEFLGSDEDDDAAAEVGGEDTESADATETDATEADEKA</sequence>
<keyword evidence="8 11" id="KW-0413">Isomerase</keyword>
<dbReference type="SUPFAM" id="SSF54534">
    <property type="entry name" value="FKBP-like"/>
    <property type="match status" value="1"/>
</dbReference>
<keyword evidence="7 11" id="KW-0143">Chaperone</keyword>
<dbReference type="InterPro" id="IPR046357">
    <property type="entry name" value="PPIase_dom_sf"/>
</dbReference>
<evidence type="ECO:0000256" key="7">
    <source>
        <dbReference type="ARBA" id="ARBA00023186"/>
    </source>
</evidence>
<dbReference type="EMBL" id="RKHK01000001">
    <property type="protein sequence ID" value="ROR73929.1"/>
    <property type="molecule type" value="Genomic_DNA"/>
</dbReference>
<evidence type="ECO:0000259" key="13">
    <source>
        <dbReference type="Pfam" id="PF00254"/>
    </source>
</evidence>
<dbReference type="Pfam" id="PF00254">
    <property type="entry name" value="FKBP_C"/>
    <property type="match status" value="1"/>
</dbReference>
<dbReference type="RefSeq" id="WP_425453713.1">
    <property type="nucleotide sequence ID" value="NZ_RKHK01000001.1"/>
</dbReference>
<dbReference type="GO" id="GO:0043022">
    <property type="term" value="F:ribosome binding"/>
    <property type="evidence" value="ECO:0007669"/>
    <property type="project" value="TreeGrafter"/>
</dbReference>
<comment type="subcellular location">
    <subcellularLocation>
        <location evidence="11">Cytoplasm</location>
    </subcellularLocation>
    <text evidence="11">About half TF is bound to the ribosome near the polypeptide exit tunnel while the other half is free in the cytoplasm.</text>
</comment>
<dbReference type="PANTHER" id="PTHR30560:SF3">
    <property type="entry name" value="TRIGGER FACTOR-LIKE PROTEIN TIG, CHLOROPLASTIC"/>
    <property type="match status" value="1"/>
</dbReference>
<dbReference type="InterPro" id="IPR001179">
    <property type="entry name" value="PPIase_FKBP_dom"/>
</dbReference>
<dbReference type="GO" id="GO:0043335">
    <property type="term" value="P:protein unfolding"/>
    <property type="evidence" value="ECO:0007669"/>
    <property type="project" value="TreeGrafter"/>
</dbReference>
<dbReference type="GO" id="GO:0051083">
    <property type="term" value="P:'de novo' cotranslational protein folding"/>
    <property type="evidence" value="ECO:0007669"/>
    <property type="project" value="TreeGrafter"/>
</dbReference>
<proteinExistence type="inferred from homology"/>
<keyword evidence="6 11" id="KW-0697">Rotamase</keyword>
<evidence type="ECO:0000256" key="3">
    <source>
        <dbReference type="ARBA" id="ARBA00013194"/>
    </source>
</evidence>
<dbReference type="Gene3D" id="1.10.3120.10">
    <property type="entry name" value="Trigger factor, C-terminal domain"/>
    <property type="match status" value="1"/>
</dbReference>
<feature type="domain" description="Trigger factor C-terminal" evidence="15">
    <location>
        <begin position="267"/>
        <end position="405"/>
    </location>
</feature>
<evidence type="ECO:0000256" key="2">
    <source>
        <dbReference type="ARBA" id="ARBA00005464"/>
    </source>
</evidence>
<evidence type="ECO:0000313" key="16">
    <source>
        <dbReference type="EMBL" id="ROR73929.1"/>
    </source>
</evidence>
<dbReference type="InterPro" id="IPR005215">
    <property type="entry name" value="Trig_fac"/>
</dbReference>
<evidence type="ECO:0000256" key="9">
    <source>
        <dbReference type="ARBA" id="ARBA00023306"/>
    </source>
</evidence>
<dbReference type="PANTHER" id="PTHR30560">
    <property type="entry name" value="TRIGGER FACTOR CHAPERONE AND PEPTIDYL-PROLYL CIS/TRANS ISOMERASE"/>
    <property type="match status" value="1"/>
</dbReference>
<dbReference type="GO" id="GO:0015031">
    <property type="term" value="P:protein transport"/>
    <property type="evidence" value="ECO:0007669"/>
    <property type="project" value="UniProtKB-UniRule"/>
</dbReference>
<evidence type="ECO:0000256" key="12">
    <source>
        <dbReference type="SAM" id="MobiDB-lite"/>
    </source>
</evidence>
<dbReference type="HAMAP" id="MF_00303">
    <property type="entry name" value="Trigger_factor_Tig"/>
    <property type="match status" value="1"/>
</dbReference>
<dbReference type="Pfam" id="PF05698">
    <property type="entry name" value="Trigger_C"/>
    <property type="match status" value="1"/>
</dbReference>
<evidence type="ECO:0000256" key="4">
    <source>
        <dbReference type="ARBA" id="ARBA00016902"/>
    </source>
</evidence>
<dbReference type="SUPFAM" id="SSF109998">
    <property type="entry name" value="Triger factor/SurA peptide-binding domain-like"/>
    <property type="match status" value="1"/>
</dbReference>
<dbReference type="Gene3D" id="3.10.50.40">
    <property type="match status" value="1"/>
</dbReference>
<dbReference type="GO" id="GO:0003755">
    <property type="term" value="F:peptidyl-prolyl cis-trans isomerase activity"/>
    <property type="evidence" value="ECO:0007669"/>
    <property type="project" value="UniProtKB-UniRule"/>
</dbReference>
<evidence type="ECO:0000256" key="6">
    <source>
        <dbReference type="ARBA" id="ARBA00023110"/>
    </source>
</evidence>
<dbReference type="SUPFAM" id="SSF102735">
    <property type="entry name" value="Trigger factor ribosome-binding domain"/>
    <property type="match status" value="1"/>
</dbReference>
<reference evidence="16 17" key="1">
    <citation type="submission" date="2018-11" db="EMBL/GenBank/DDBJ databases">
        <title>Sequencing the genomes of 1000 actinobacteria strains.</title>
        <authorList>
            <person name="Klenk H.-P."/>
        </authorList>
    </citation>
    <scope>NUCLEOTIDE SEQUENCE [LARGE SCALE GENOMIC DNA]</scope>
    <source>
        <strain evidence="16 17">DSM 11294</strain>
    </source>
</reference>
<dbReference type="EC" id="5.2.1.8" evidence="3 11"/>
<dbReference type="InterPro" id="IPR027304">
    <property type="entry name" value="Trigger_fact/SurA_dom_sf"/>
</dbReference>
<comment type="caution">
    <text evidence="16">The sequence shown here is derived from an EMBL/GenBank/DDBJ whole genome shotgun (WGS) entry which is preliminary data.</text>
</comment>
<evidence type="ECO:0000256" key="1">
    <source>
        <dbReference type="ARBA" id="ARBA00000971"/>
    </source>
</evidence>
<comment type="domain">
    <text evidence="11">Consists of 3 domains; the N-terminus binds the ribosome, the middle domain has PPIase activity, while the C-terminus has intrinsic chaperone activity on its own.</text>
</comment>
<evidence type="ECO:0000256" key="11">
    <source>
        <dbReference type="HAMAP-Rule" id="MF_00303"/>
    </source>
</evidence>
<dbReference type="Gene3D" id="3.30.70.1050">
    <property type="entry name" value="Trigger factor ribosome-binding domain"/>
    <property type="match status" value="1"/>
</dbReference>
<comment type="catalytic activity">
    <reaction evidence="1 11">
        <text>[protein]-peptidylproline (omega=180) = [protein]-peptidylproline (omega=0)</text>
        <dbReference type="Rhea" id="RHEA:16237"/>
        <dbReference type="Rhea" id="RHEA-COMP:10747"/>
        <dbReference type="Rhea" id="RHEA-COMP:10748"/>
        <dbReference type="ChEBI" id="CHEBI:83833"/>
        <dbReference type="ChEBI" id="CHEBI:83834"/>
        <dbReference type="EC" id="5.2.1.8"/>
    </reaction>
</comment>
<dbReference type="NCBIfam" id="TIGR00115">
    <property type="entry name" value="tig"/>
    <property type="match status" value="1"/>
</dbReference>
<evidence type="ECO:0000256" key="8">
    <source>
        <dbReference type="ARBA" id="ARBA00023235"/>
    </source>
</evidence>
<dbReference type="Pfam" id="PF05697">
    <property type="entry name" value="Trigger_N"/>
    <property type="match status" value="1"/>
</dbReference>
<keyword evidence="5 11" id="KW-0132">Cell division</keyword>
<dbReference type="InterPro" id="IPR008881">
    <property type="entry name" value="Trigger_fac_ribosome-bd_bac"/>
</dbReference>
<keyword evidence="9 11" id="KW-0131">Cell cycle</keyword>
<evidence type="ECO:0000259" key="14">
    <source>
        <dbReference type="Pfam" id="PF05697"/>
    </source>
</evidence>
<name>A0A3N2BF91_9MICO</name>
<dbReference type="InterPro" id="IPR008880">
    <property type="entry name" value="Trigger_fac_C"/>
</dbReference>
<comment type="function">
    <text evidence="11">Involved in protein export. Acts as a chaperone by maintaining the newly synthesized protein in an open conformation. Functions as a peptidyl-prolyl cis-trans isomerase.</text>
</comment>
<protein>
    <recommendedName>
        <fullName evidence="4 11">Trigger factor</fullName>
        <shortName evidence="11">TF</shortName>
        <ecNumber evidence="3 11">5.2.1.8</ecNumber>
    </recommendedName>
    <alternativeName>
        <fullName evidence="10 11">PPIase</fullName>
    </alternativeName>
</protein>
<comment type="similarity">
    <text evidence="2 11">Belongs to the FKBP-type PPIase family. Tig subfamily.</text>
</comment>
<gene>
    <name evidence="11" type="primary">tig</name>
    <name evidence="16" type="ORF">EDD31_2324</name>
</gene>
<evidence type="ECO:0000256" key="10">
    <source>
        <dbReference type="ARBA" id="ARBA00029986"/>
    </source>
</evidence>
<dbReference type="GO" id="GO:0005737">
    <property type="term" value="C:cytoplasm"/>
    <property type="evidence" value="ECO:0007669"/>
    <property type="project" value="UniProtKB-SubCell"/>
</dbReference>
<dbReference type="InterPro" id="IPR036611">
    <property type="entry name" value="Trigger_fac_ribosome-bd_sf"/>
</dbReference>
<evidence type="ECO:0000256" key="5">
    <source>
        <dbReference type="ARBA" id="ARBA00022618"/>
    </source>
</evidence>
<keyword evidence="11" id="KW-0963">Cytoplasm</keyword>
<dbReference type="AlphaFoldDB" id="A0A3N2BF91"/>
<dbReference type="GO" id="GO:0051301">
    <property type="term" value="P:cell division"/>
    <property type="evidence" value="ECO:0007669"/>
    <property type="project" value="UniProtKB-KW"/>
</dbReference>
<dbReference type="PIRSF" id="PIRSF003095">
    <property type="entry name" value="Trigger_factor"/>
    <property type="match status" value="1"/>
</dbReference>
<evidence type="ECO:0000313" key="17">
    <source>
        <dbReference type="Proteomes" id="UP000280668"/>
    </source>
</evidence>
<feature type="region of interest" description="Disordered" evidence="12">
    <location>
        <begin position="424"/>
        <end position="463"/>
    </location>
</feature>
<feature type="domain" description="PPIase FKBP-type" evidence="13">
    <location>
        <begin position="168"/>
        <end position="225"/>
    </location>
</feature>
<dbReference type="GO" id="GO:0044183">
    <property type="term" value="F:protein folding chaperone"/>
    <property type="evidence" value="ECO:0007669"/>
    <property type="project" value="TreeGrafter"/>
</dbReference>